<dbReference type="InterPro" id="IPR020846">
    <property type="entry name" value="MFS_dom"/>
</dbReference>
<dbReference type="RefSeq" id="WP_069717267.1">
    <property type="nucleotide sequence ID" value="NZ_MJEH01000022.1"/>
</dbReference>
<keyword evidence="2" id="KW-0813">Transport</keyword>
<name>A0A1E5LFF9_9BACI</name>
<evidence type="ECO:0000256" key="2">
    <source>
        <dbReference type="ARBA" id="ARBA00022448"/>
    </source>
</evidence>
<gene>
    <name evidence="9" type="ORF">BFG57_02185</name>
</gene>
<evidence type="ECO:0000256" key="1">
    <source>
        <dbReference type="ARBA" id="ARBA00004651"/>
    </source>
</evidence>
<feature type="transmembrane region" description="Helical" evidence="7">
    <location>
        <begin position="340"/>
        <end position="363"/>
    </location>
</feature>
<organism evidence="9 10">
    <name type="scientific">Bacillus solimangrovi</name>
    <dbReference type="NCBI Taxonomy" id="1305675"/>
    <lineage>
        <taxon>Bacteria</taxon>
        <taxon>Bacillati</taxon>
        <taxon>Bacillota</taxon>
        <taxon>Bacilli</taxon>
        <taxon>Bacillales</taxon>
        <taxon>Bacillaceae</taxon>
        <taxon>Bacillus</taxon>
    </lineage>
</organism>
<sequence length="400" mass="43929">MYMELLRTEKSYRHLFVAGIVNGIGDRFSQVAVLALLLQLTGSGFAVGLLLAIKLIPAFFVSPFVGSLTERFSQKSILVFTDFARIVFALTYILANTSSDIWILYVSTFFLAIGEAIYQPVRKSLIATTVSKERLTRVNILEQVMMGIVLIIGSLSGGIVSYFFGMDITFFLNGCSFFVAGILIKNTSLKNSNEKKRKKTFYGHFKSVVQLVVKSPLLKLILLIELTVPFADAVFNVLISVYAVDEFNSGEFGIGLFYSALGLGLVLTFIYGEKLIRNLFIVGAYGLIGEGIFQLIISQTHSLVVAAILFVFVSFAGGIGTACFDTIMMKEIPEDDQASVFGLFHMFNNALFGLCMIIAGSILQVLEPRVLGVLAACWFVIIGIGIIVLVKLNQRLQVSN</sequence>
<feature type="transmembrane region" description="Helical" evidence="7">
    <location>
        <begin position="303"/>
        <end position="328"/>
    </location>
</feature>
<accession>A0A1E5LFF9</accession>
<dbReference type="InterPro" id="IPR011701">
    <property type="entry name" value="MFS"/>
</dbReference>
<comment type="subcellular location">
    <subcellularLocation>
        <location evidence="1">Cell membrane</location>
        <topology evidence="1">Multi-pass membrane protein</topology>
    </subcellularLocation>
</comment>
<feature type="transmembrane region" description="Helical" evidence="7">
    <location>
        <begin position="255"/>
        <end position="272"/>
    </location>
</feature>
<feature type="domain" description="Major facilitator superfamily (MFS) profile" evidence="8">
    <location>
        <begin position="11"/>
        <end position="395"/>
    </location>
</feature>
<keyword evidence="6 7" id="KW-0472">Membrane</keyword>
<feature type="transmembrane region" description="Helical" evidence="7">
    <location>
        <begin position="369"/>
        <end position="390"/>
    </location>
</feature>
<evidence type="ECO:0000256" key="7">
    <source>
        <dbReference type="SAM" id="Phobius"/>
    </source>
</evidence>
<dbReference type="EMBL" id="MJEH01000022">
    <property type="protein sequence ID" value="OEH92825.1"/>
    <property type="molecule type" value="Genomic_DNA"/>
</dbReference>
<proteinExistence type="predicted"/>
<dbReference type="STRING" id="1305675.BFG57_02185"/>
<dbReference type="Proteomes" id="UP000095209">
    <property type="component" value="Unassembled WGS sequence"/>
</dbReference>
<evidence type="ECO:0000256" key="4">
    <source>
        <dbReference type="ARBA" id="ARBA00022692"/>
    </source>
</evidence>
<keyword evidence="5 7" id="KW-1133">Transmembrane helix</keyword>
<keyword evidence="4 7" id="KW-0812">Transmembrane</keyword>
<evidence type="ECO:0000259" key="8">
    <source>
        <dbReference type="PROSITE" id="PS50850"/>
    </source>
</evidence>
<dbReference type="PANTHER" id="PTHR43266:SF10">
    <property type="entry name" value="BACILYSIN EXPORTER BACE-RELATED"/>
    <property type="match status" value="1"/>
</dbReference>
<feature type="transmembrane region" description="Helical" evidence="7">
    <location>
        <begin position="139"/>
        <end position="164"/>
    </location>
</feature>
<dbReference type="CDD" id="cd06173">
    <property type="entry name" value="MFS_MefA_like"/>
    <property type="match status" value="1"/>
</dbReference>
<feature type="transmembrane region" description="Helical" evidence="7">
    <location>
        <begin position="101"/>
        <end position="118"/>
    </location>
</feature>
<evidence type="ECO:0000256" key="3">
    <source>
        <dbReference type="ARBA" id="ARBA00022475"/>
    </source>
</evidence>
<protein>
    <recommendedName>
        <fullName evidence="8">Major facilitator superfamily (MFS) profile domain-containing protein</fullName>
    </recommendedName>
</protein>
<evidence type="ECO:0000256" key="6">
    <source>
        <dbReference type="ARBA" id="ARBA00023136"/>
    </source>
</evidence>
<dbReference type="AlphaFoldDB" id="A0A1E5LFF9"/>
<dbReference type="SUPFAM" id="SSF103473">
    <property type="entry name" value="MFS general substrate transporter"/>
    <property type="match status" value="1"/>
</dbReference>
<keyword evidence="10" id="KW-1185">Reference proteome</keyword>
<comment type="caution">
    <text evidence="9">The sequence shown here is derived from an EMBL/GenBank/DDBJ whole genome shotgun (WGS) entry which is preliminary data.</text>
</comment>
<reference evidence="9 10" key="1">
    <citation type="submission" date="2016-08" db="EMBL/GenBank/DDBJ databases">
        <title>Genome of Bacillus solimangrovi GH2-4.</title>
        <authorList>
            <person name="Lim S."/>
            <person name="Kim B.-C."/>
        </authorList>
    </citation>
    <scope>NUCLEOTIDE SEQUENCE [LARGE SCALE GENOMIC DNA]</scope>
    <source>
        <strain evidence="9 10">GH2-4</strain>
    </source>
</reference>
<dbReference type="Pfam" id="PF07690">
    <property type="entry name" value="MFS_1"/>
    <property type="match status" value="1"/>
</dbReference>
<dbReference type="OrthoDB" id="9775268at2"/>
<keyword evidence="3" id="KW-1003">Cell membrane</keyword>
<dbReference type="GO" id="GO:0005886">
    <property type="term" value="C:plasma membrane"/>
    <property type="evidence" value="ECO:0007669"/>
    <property type="project" value="UniProtKB-SubCell"/>
</dbReference>
<dbReference type="Gene3D" id="1.20.1250.20">
    <property type="entry name" value="MFS general substrate transporter like domains"/>
    <property type="match status" value="1"/>
</dbReference>
<feature type="transmembrane region" description="Helical" evidence="7">
    <location>
        <begin position="170"/>
        <end position="189"/>
    </location>
</feature>
<evidence type="ECO:0000313" key="9">
    <source>
        <dbReference type="EMBL" id="OEH92825.1"/>
    </source>
</evidence>
<evidence type="ECO:0000313" key="10">
    <source>
        <dbReference type="Proteomes" id="UP000095209"/>
    </source>
</evidence>
<evidence type="ECO:0000256" key="5">
    <source>
        <dbReference type="ARBA" id="ARBA00022989"/>
    </source>
</evidence>
<feature type="transmembrane region" description="Helical" evidence="7">
    <location>
        <begin position="220"/>
        <end position="243"/>
    </location>
</feature>
<dbReference type="GO" id="GO:0022857">
    <property type="term" value="F:transmembrane transporter activity"/>
    <property type="evidence" value="ECO:0007669"/>
    <property type="project" value="InterPro"/>
</dbReference>
<dbReference type="InterPro" id="IPR036259">
    <property type="entry name" value="MFS_trans_sf"/>
</dbReference>
<dbReference type="PROSITE" id="PS50850">
    <property type="entry name" value="MFS"/>
    <property type="match status" value="1"/>
</dbReference>
<feature type="transmembrane region" description="Helical" evidence="7">
    <location>
        <begin position="279"/>
        <end position="297"/>
    </location>
</feature>
<dbReference type="PANTHER" id="PTHR43266">
    <property type="entry name" value="MACROLIDE-EFFLUX PROTEIN"/>
    <property type="match status" value="1"/>
</dbReference>